<proteinExistence type="predicted"/>
<feature type="region of interest" description="Disordered" evidence="1">
    <location>
        <begin position="335"/>
        <end position="359"/>
    </location>
</feature>
<dbReference type="Proteomes" id="UP000246078">
    <property type="component" value="Unassembled WGS sequence"/>
</dbReference>
<evidence type="ECO:0000259" key="2">
    <source>
        <dbReference type="Pfam" id="PF07999"/>
    </source>
</evidence>
<accession>A0A2V2X6M7</accession>
<evidence type="ECO:0000313" key="3">
    <source>
        <dbReference type="EMBL" id="PWV16520.1"/>
    </source>
</evidence>
<dbReference type="VEuPathDB" id="TriTrypDB:TCSYLVIO_010373"/>
<comment type="caution">
    <text evidence="3">The sequence shown here is derived from an EMBL/GenBank/DDBJ whole genome shotgun (WGS) entry which is preliminary data.</text>
</comment>
<feature type="compositionally biased region" description="Basic residues" evidence="1">
    <location>
        <begin position="341"/>
        <end position="351"/>
    </location>
</feature>
<sequence>MDVNAMCAWITRDETKEKQAEYWKMVEKHMYLLGPIPRHIFDEGAFTERCGAVRFALQSINEVTVKEYFSRGSKLSYSEDPCHKIVKIVRARTDEGAEVFLNASICADIGSRTADCLAKAIGAKDILLLILGSRGALASRTLEQLGLRAFMYGELVSALVKGLNELRSPERDEAQDSVLKINHQGYPTRTVGLRKLEGGVTRISMEYGVLYIPAVQNFPLEDAFCFLVSNPMTLVGLRMATAGGRHTTASTVRQFTECLAAYFNGWEELSRDVSWEIIYVQHADNMPMTDWQRCDAVNANNLSEEEKEIAAFWNEKVRQYQVSIPSRDFRRDEALRSVQKKEKKKRSRRKNWGRERGSF</sequence>
<name>A0A2V2X6M7_TRYCR</name>
<organism evidence="3 4">
    <name type="scientific">Trypanosoma cruzi</name>
    <dbReference type="NCBI Taxonomy" id="5693"/>
    <lineage>
        <taxon>Eukaryota</taxon>
        <taxon>Discoba</taxon>
        <taxon>Euglenozoa</taxon>
        <taxon>Kinetoplastea</taxon>
        <taxon>Metakinetoplastina</taxon>
        <taxon>Trypanosomatida</taxon>
        <taxon>Trypanosomatidae</taxon>
        <taxon>Trypanosoma</taxon>
        <taxon>Schizotrypanum</taxon>
    </lineage>
</organism>
<dbReference type="InterPro" id="IPR046836">
    <property type="entry name" value="RHS_C"/>
</dbReference>
<evidence type="ECO:0000256" key="1">
    <source>
        <dbReference type="SAM" id="MobiDB-lite"/>
    </source>
</evidence>
<dbReference type="VEuPathDB" id="TriTrypDB:TCDM_10753"/>
<protein>
    <submittedName>
        <fullName evidence="3">Putative retrotransposon hot spot protein (RHS)</fullName>
    </submittedName>
</protein>
<dbReference type="VEuPathDB" id="TriTrypDB:TcCL_ESM07757"/>
<dbReference type="VEuPathDB" id="TriTrypDB:TcCLB.511011.10"/>
<dbReference type="VEuPathDB" id="TriTrypDB:TcG_12704"/>
<dbReference type="EMBL" id="PRFC01000022">
    <property type="protein sequence ID" value="PWV16520.1"/>
    <property type="molecule type" value="Genomic_DNA"/>
</dbReference>
<dbReference type="InterPro" id="IPR006518">
    <property type="entry name" value="Trypano_RHS"/>
</dbReference>
<dbReference type="VEuPathDB" id="TriTrypDB:Tc_MARK_6623"/>
<dbReference type="Pfam" id="PF07999">
    <property type="entry name" value="RHSP"/>
    <property type="match status" value="1"/>
</dbReference>
<feature type="domain" description="Retrotransposon hot spot protein,C-terminal" evidence="2">
    <location>
        <begin position="2"/>
        <end position="166"/>
    </location>
</feature>
<dbReference type="AlphaFoldDB" id="A0A2V2X6M7"/>
<dbReference type="NCBIfam" id="TIGR01631">
    <property type="entry name" value="Trypano_RHS"/>
    <property type="match status" value="1"/>
</dbReference>
<evidence type="ECO:0000313" key="4">
    <source>
        <dbReference type="Proteomes" id="UP000246078"/>
    </source>
</evidence>
<reference evidence="3 4" key="1">
    <citation type="journal article" date="2018" name="Microb. Genom.">
        <title>Expanding an expanded genome: long-read sequencing of Trypanosoma cruzi.</title>
        <authorList>
            <person name="Berna L."/>
            <person name="Rodriguez M."/>
            <person name="Chiribao M.L."/>
            <person name="Parodi-Talice A."/>
            <person name="Pita S."/>
            <person name="Rijo G."/>
            <person name="Alvarez-Valin F."/>
            <person name="Robello C."/>
        </authorList>
    </citation>
    <scope>NUCLEOTIDE SEQUENCE [LARGE SCALE GENOMIC DNA]</scope>
    <source>
        <strain evidence="3 4">TCC</strain>
    </source>
</reference>
<dbReference type="VEuPathDB" id="TriTrypDB:ECC02_011987"/>
<dbReference type="VEuPathDB" id="TriTrypDB:C3747_22g400"/>
<dbReference type="VEuPathDB" id="TriTrypDB:C4B63_119g17"/>
<dbReference type="VEuPathDB" id="TriTrypDB:TCSYLVIO_010420"/>
<gene>
    <name evidence="3" type="ORF">C3747_22g400</name>
</gene>